<organism evidence="1 2">
    <name type="scientific">Georgenia subflava</name>
    <dbReference type="NCBI Taxonomy" id="1622177"/>
    <lineage>
        <taxon>Bacteria</taxon>
        <taxon>Bacillati</taxon>
        <taxon>Actinomycetota</taxon>
        <taxon>Actinomycetes</taxon>
        <taxon>Micrococcales</taxon>
        <taxon>Bogoriellaceae</taxon>
        <taxon>Georgenia</taxon>
    </lineage>
</organism>
<dbReference type="AlphaFoldDB" id="A0A6N7EJT1"/>
<evidence type="ECO:0000313" key="1">
    <source>
        <dbReference type="EMBL" id="MPV37313.1"/>
    </source>
</evidence>
<accession>A0A6N7EJT1</accession>
<comment type="caution">
    <text evidence="1">The sequence shown here is derived from an EMBL/GenBank/DDBJ whole genome shotgun (WGS) entry which is preliminary data.</text>
</comment>
<sequence length="137" mass="14045">MSWWELADGAWLGDGPADALGAALNQAAAESLAEVVPVPDLLATVVEGITGALGDDARVQVSLGDESSEQGSPVPALRQALASALEAVVGQYRREWGRDPTPTELVHLVVFCLAPDGAGIVAPLAPGSRAVVRPDRG</sequence>
<keyword evidence="2" id="KW-1185">Reference proteome</keyword>
<reference evidence="1 2" key="1">
    <citation type="submission" date="2019-10" db="EMBL/GenBank/DDBJ databases">
        <title>Georgenia wutianyii sp. nov. and Georgenia yuyongxinii sp. nov. isolated from plateau pika (Ochotona curzoniae) in the Qinghai-Tibet plateau of China.</title>
        <authorList>
            <person name="Tian Z."/>
        </authorList>
    </citation>
    <scope>NUCLEOTIDE SEQUENCE [LARGE SCALE GENOMIC DNA]</scope>
    <source>
        <strain evidence="1 2">JCM 19765</strain>
    </source>
</reference>
<protein>
    <submittedName>
        <fullName evidence="1">Uncharacterized protein</fullName>
    </submittedName>
</protein>
<dbReference type="EMBL" id="WHPC01000032">
    <property type="protein sequence ID" value="MPV37313.1"/>
    <property type="molecule type" value="Genomic_DNA"/>
</dbReference>
<evidence type="ECO:0000313" key="2">
    <source>
        <dbReference type="Proteomes" id="UP000437709"/>
    </source>
</evidence>
<proteinExistence type="predicted"/>
<name>A0A6N7EJT1_9MICO</name>
<dbReference type="RefSeq" id="WP_152196112.1">
    <property type="nucleotide sequence ID" value="NZ_VUKD01000004.1"/>
</dbReference>
<dbReference type="Proteomes" id="UP000437709">
    <property type="component" value="Unassembled WGS sequence"/>
</dbReference>
<gene>
    <name evidence="1" type="ORF">GB881_09665</name>
</gene>